<evidence type="ECO:0000313" key="2">
    <source>
        <dbReference type="EMBL" id="SMC24464.1"/>
    </source>
</evidence>
<gene>
    <name evidence="2" type="ORF">SAMN02745134_02173</name>
</gene>
<dbReference type="InterPro" id="IPR025510">
    <property type="entry name" value="DUF4397"/>
</dbReference>
<feature type="domain" description="DUF4397" evidence="1">
    <location>
        <begin position="18"/>
        <end position="131"/>
    </location>
</feature>
<name>A0A1W1XKY2_9CLOT</name>
<evidence type="ECO:0000259" key="1">
    <source>
        <dbReference type="Pfam" id="PF14344"/>
    </source>
</evidence>
<dbReference type="RefSeq" id="WP_084115988.1">
    <property type="nucleotide sequence ID" value="NZ_FWXH01000007.1"/>
</dbReference>
<dbReference type="Proteomes" id="UP000192468">
    <property type="component" value="Unassembled WGS sequence"/>
</dbReference>
<reference evidence="2 3" key="1">
    <citation type="submission" date="2017-04" db="EMBL/GenBank/DDBJ databases">
        <authorList>
            <person name="Afonso C.L."/>
            <person name="Miller P.J."/>
            <person name="Scott M.A."/>
            <person name="Spackman E."/>
            <person name="Goraichik I."/>
            <person name="Dimitrov K.M."/>
            <person name="Suarez D.L."/>
            <person name="Swayne D.E."/>
        </authorList>
    </citation>
    <scope>NUCLEOTIDE SEQUENCE [LARGE SCALE GENOMIC DNA]</scope>
    <source>
        <strain evidence="2 3">DSM 12555</strain>
    </source>
</reference>
<dbReference type="EMBL" id="FWXH01000007">
    <property type="protein sequence ID" value="SMC24464.1"/>
    <property type="molecule type" value="Genomic_DNA"/>
</dbReference>
<keyword evidence="3" id="KW-1185">Reference proteome</keyword>
<dbReference type="OrthoDB" id="9783299at2"/>
<sequence>MYFDSYSNDSRLQPSLSNARIFHSIPNAPAVDVYLNNRRVVQNLHYGDFTKYLPLRQGSYNVKLTPFNQPNKTLLTKNININDSSIYTIAAVGYVPKIDLQTILEPKGPIIPGKLFLRFVNLSPNSRPVDLSLINGRKLFTNVPYRGVTDYIPLNPNKYNFQIKDTKNGNLLLNVPNINLRENRFYSIYSIGLVGDKPPLKVVIPLDGNSYLRF</sequence>
<accession>A0A1W1XKY2</accession>
<dbReference type="AlphaFoldDB" id="A0A1W1XKY2"/>
<dbReference type="STRING" id="1121291.SAMN02745134_02173"/>
<dbReference type="Pfam" id="PF14344">
    <property type="entry name" value="DUF4397"/>
    <property type="match status" value="1"/>
</dbReference>
<organism evidence="2 3">
    <name type="scientific">Clostridium acidisoli DSM 12555</name>
    <dbReference type="NCBI Taxonomy" id="1121291"/>
    <lineage>
        <taxon>Bacteria</taxon>
        <taxon>Bacillati</taxon>
        <taxon>Bacillota</taxon>
        <taxon>Clostridia</taxon>
        <taxon>Eubacteriales</taxon>
        <taxon>Clostridiaceae</taxon>
        <taxon>Clostridium</taxon>
    </lineage>
</organism>
<evidence type="ECO:0000313" key="3">
    <source>
        <dbReference type="Proteomes" id="UP000192468"/>
    </source>
</evidence>
<protein>
    <recommendedName>
        <fullName evidence="1">DUF4397 domain-containing protein</fullName>
    </recommendedName>
</protein>
<proteinExistence type="predicted"/>